<organism evidence="1 2">
    <name type="scientific">Artomyces pyxidatus</name>
    <dbReference type="NCBI Taxonomy" id="48021"/>
    <lineage>
        <taxon>Eukaryota</taxon>
        <taxon>Fungi</taxon>
        <taxon>Dikarya</taxon>
        <taxon>Basidiomycota</taxon>
        <taxon>Agaricomycotina</taxon>
        <taxon>Agaricomycetes</taxon>
        <taxon>Russulales</taxon>
        <taxon>Auriscalpiaceae</taxon>
        <taxon>Artomyces</taxon>
    </lineage>
</organism>
<proteinExistence type="predicted"/>
<protein>
    <submittedName>
        <fullName evidence="1">Uncharacterized protein</fullName>
    </submittedName>
</protein>
<name>A0ACB8T137_9AGAM</name>
<reference evidence="1" key="2">
    <citation type="journal article" date="2022" name="New Phytol.">
        <title>Evolutionary transition to the ectomycorrhizal habit in the genomes of a hyperdiverse lineage of mushroom-forming fungi.</title>
        <authorList>
            <person name="Looney B."/>
            <person name="Miyauchi S."/>
            <person name="Morin E."/>
            <person name="Drula E."/>
            <person name="Courty P.E."/>
            <person name="Kohler A."/>
            <person name="Kuo A."/>
            <person name="LaButti K."/>
            <person name="Pangilinan J."/>
            <person name="Lipzen A."/>
            <person name="Riley R."/>
            <person name="Andreopoulos W."/>
            <person name="He G."/>
            <person name="Johnson J."/>
            <person name="Nolan M."/>
            <person name="Tritt A."/>
            <person name="Barry K.W."/>
            <person name="Grigoriev I.V."/>
            <person name="Nagy L.G."/>
            <person name="Hibbett D."/>
            <person name="Henrissat B."/>
            <person name="Matheny P.B."/>
            <person name="Labbe J."/>
            <person name="Martin F.M."/>
        </authorList>
    </citation>
    <scope>NUCLEOTIDE SEQUENCE</scope>
    <source>
        <strain evidence="1">HHB10654</strain>
    </source>
</reference>
<gene>
    <name evidence="1" type="ORF">BV25DRAFT_1916019</name>
</gene>
<reference evidence="1" key="1">
    <citation type="submission" date="2021-03" db="EMBL/GenBank/DDBJ databases">
        <authorList>
            <consortium name="DOE Joint Genome Institute"/>
            <person name="Ahrendt S."/>
            <person name="Looney B.P."/>
            <person name="Miyauchi S."/>
            <person name="Morin E."/>
            <person name="Drula E."/>
            <person name="Courty P.E."/>
            <person name="Chicoki N."/>
            <person name="Fauchery L."/>
            <person name="Kohler A."/>
            <person name="Kuo A."/>
            <person name="Labutti K."/>
            <person name="Pangilinan J."/>
            <person name="Lipzen A."/>
            <person name="Riley R."/>
            <person name="Andreopoulos W."/>
            <person name="He G."/>
            <person name="Johnson J."/>
            <person name="Barry K.W."/>
            <person name="Grigoriev I.V."/>
            <person name="Nagy L."/>
            <person name="Hibbett D."/>
            <person name="Henrissat B."/>
            <person name="Matheny P.B."/>
            <person name="Labbe J."/>
            <person name="Martin F."/>
        </authorList>
    </citation>
    <scope>NUCLEOTIDE SEQUENCE</scope>
    <source>
        <strain evidence="1">HHB10654</strain>
    </source>
</reference>
<comment type="caution">
    <text evidence="1">The sequence shown here is derived from an EMBL/GenBank/DDBJ whole genome shotgun (WGS) entry which is preliminary data.</text>
</comment>
<evidence type="ECO:0000313" key="1">
    <source>
        <dbReference type="EMBL" id="KAI0062488.1"/>
    </source>
</evidence>
<evidence type="ECO:0000313" key="2">
    <source>
        <dbReference type="Proteomes" id="UP000814140"/>
    </source>
</evidence>
<dbReference type="Proteomes" id="UP000814140">
    <property type="component" value="Unassembled WGS sequence"/>
</dbReference>
<dbReference type="EMBL" id="MU277207">
    <property type="protein sequence ID" value="KAI0062488.1"/>
    <property type="molecule type" value="Genomic_DNA"/>
</dbReference>
<keyword evidence="2" id="KW-1185">Reference proteome</keyword>
<accession>A0ACB8T137</accession>
<sequence>MNGEPENDTRVVDKGKGRANTPEPTEVTPLLASPSYTTHDDLETSHHTRHRLRSTLTTVFLITLSLCIIVLLLLGFLAYTYAAKASHVSNDDILNKALVFKGPDYINVLNITDGGEIWVKVHGRVGVDAGAVMEVNPDSTDNVWLDIWKFIGRWGIQKLDSVSVNLSSIDIHSRDEASTLLASVWTPPLQLPLTADPPSDLSWLTKVSLPVRIRPTQNTSVWIDFARESWRRGYIVAQAAVAEAVVEGGPWNSKGWRSVLKVERSDLVVPLRLKIPLLHGLPAPGHGFPDVADLVHLEYLNVYSDFRNLSLTAGVTVVNPAPSSVSFTSPPVPFVVWIPSSDNESAVSIPIASVTSAPFTLTHPNITLTLNGLVLPLSSESAPTLSKLVSEYLSGKDSPISITTPFLPGLEVPTVFPAPHPKPEILRNVTIKDMKIKAVGQTIVASGLVLARVVLPKGLNARVSVSRVLPDVLIFDGEIGSQGVPTTPLPDPLPERAFAHIRPDDWLDALSAYGEPEEGEGSVTLVSARIVDVPLEVLPGREREFSNFVGKVIFGTQGALAGVQGVAAVTVHVDGLPIGNGTGTEDGMVLTGLPFQGSVRIGKRGL</sequence>